<gene>
    <name evidence="2" type="ORF">AC578_6190</name>
</gene>
<sequence length="904" mass="98855">MANKELGDDTPPGNLSTAIGIRHWQHAAYASPPFGLLSPNSKPSLARQRDHSACRTAAAAAADSPLKVRKTRENLRQTSIVADVPPPCLHSSSPCKAPEYRQAPTLSFTSATTMSDSVGDLVGLGEQNDMTGTTLVSAASVYESHPARPGSPALQIPGKMSRHKSVSRRMLTKVKEGITSRSRSSHSGRYVDDAGLVRRWSGRRKQSGEAQSRMQSFELSRESSDSQELDPDVATQRSFTDSSISTDELMISLTNLTPPPSLGVESRRPSSALLPPSPSPEPRSPAGEPTPRAISRDCTFETEKKSGWLPAAVPYIDLNIEVDRDSVDVGVAREVWVSVEAAVRTKIVSTHSARKGEDLPLREKTIDAIVVVCQEALDALANLTKQCLIELSSRLNVPGDRLLVLAAKSTRLNATTISCECAELHPLQTPKTAALLDKLGFTPSTARDSLFHTVTEWQPLHVALRSVARQDLRESSTHAFVISPNPAHIVQAMANSTHWPTHAVKVGFEPAPGCLISDSCEYSWELECKSQDDANSEILDNLFRDIRHDCNAGAIPSLRLCYKAMNDSRITEIVGEKTMKDLRLGKCCSLFLRVRVPRIETQRDQDQADQDSLFAELKSIVGTLETNFLHIEARYRHTALPLNNIATVRQICSIKRPKTESRWSLSATSADKIPSESVHGPESVHGKLARFLAAHYPPKKAITLIGHWNLANTKRVLQVRRHLELKSRDDQHARECEASPRVIVTDADIDQNTRSVSTPGAVEDTGVATSSSASKPGSKLQRSASTNTVIPARRISSSKPTTATVVSATSSAPISHDTRQATPTDTADTARQLWHHIRRSSLSASQMLEMSPDQMQQLEATDPALKELRDKAVANKRSIGAETLKAWKWEGKMRAKVDGEAPWL</sequence>
<dbReference type="Proteomes" id="UP000070133">
    <property type="component" value="Unassembled WGS sequence"/>
</dbReference>
<feature type="compositionally biased region" description="Polar residues" evidence="1">
    <location>
        <begin position="208"/>
        <end position="218"/>
    </location>
</feature>
<feature type="compositionally biased region" description="Low complexity" evidence="1">
    <location>
        <begin position="797"/>
        <end position="815"/>
    </location>
</feature>
<reference evidence="2 3" key="1">
    <citation type="submission" date="2015-07" db="EMBL/GenBank/DDBJ databases">
        <title>Comparative genomics of the Sigatoka disease complex on banana suggests a link between parallel evolutionary changes in Pseudocercospora fijiensis and Pseudocercospora eumusae and increased virulence on the banana host.</title>
        <authorList>
            <person name="Chang T.-C."/>
            <person name="Salvucci A."/>
            <person name="Crous P.W."/>
            <person name="Stergiopoulos I."/>
        </authorList>
    </citation>
    <scope>NUCLEOTIDE SEQUENCE [LARGE SCALE GENOMIC DNA]</scope>
    <source>
        <strain evidence="2 3">CBS 114824</strain>
    </source>
</reference>
<feature type="region of interest" description="Disordered" evidence="1">
    <location>
        <begin position="750"/>
        <end position="826"/>
    </location>
</feature>
<evidence type="ECO:0000313" key="2">
    <source>
        <dbReference type="EMBL" id="KXS99269.1"/>
    </source>
</evidence>
<evidence type="ECO:0000256" key="1">
    <source>
        <dbReference type="SAM" id="MobiDB-lite"/>
    </source>
</evidence>
<feature type="compositionally biased region" description="Polar residues" evidence="1">
    <location>
        <begin position="767"/>
        <end position="789"/>
    </location>
</feature>
<proteinExistence type="predicted"/>
<evidence type="ECO:0000313" key="3">
    <source>
        <dbReference type="Proteomes" id="UP000070133"/>
    </source>
</evidence>
<organism evidence="2 3">
    <name type="scientific">Pseudocercospora eumusae</name>
    <dbReference type="NCBI Taxonomy" id="321146"/>
    <lineage>
        <taxon>Eukaryota</taxon>
        <taxon>Fungi</taxon>
        <taxon>Dikarya</taxon>
        <taxon>Ascomycota</taxon>
        <taxon>Pezizomycotina</taxon>
        <taxon>Dothideomycetes</taxon>
        <taxon>Dothideomycetidae</taxon>
        <taxon>Mycosphaerellales</taxon>
        <taxon>Mycosphaerellaceae</taxon>
        <taxon>Pseudocercospora</taxon>
    </lineage>
</organism>
<dbReference type="EMBL" id="LFZN01000095">
    <property type="protein sequence ID" value="KXS99269.1"/>
    <property type="molecule type" value="Genomic_DNA"/>
</dbReference>
<feature type="region of interest" description="Disordered" evidence="1">
    <location>
        <begin position="253"/>
        <end position="293"/>
    </location>
</feature>
<keyword evidence="3" id="KW-1185">Reference proteome</keyword>
<protein>
    <submittedName>
        <fullName evidence="2">Uncharacterized protein</fullName>
    </submittedName>
</protein>
<name>A0A139H9Y4_9PEZI</name>
<dbReference type="AlphaFoldDB" id="A0A139H9Y4"/>
<accession>A0A139H9Y4</accession>
<feature type="region of interest" description="Disordered" evidence="1">
    <location>
        <begin position="202"/>
        <end position="241"/>
    </location>
</feature>
<dbReference type="OrthoDB" id="5596422at2759"/>
<comment type="caution">
    <text evidence="2">The sequence shown here is derived from an EMBL/GenBank/DDBJ whole genome shotgun (WGS) entry which is preliminary data.</text>
</comment>
<feature type="region of interest" description="Disordered" evidence="1">
    <location>
        <begin position="144"/>
        <end position="168"/>
    </location>
</feature>